<name>J9E8V8_WUCBA</name>
<gene>
    <name evidence="2" type="ORF">WUBG_10335</name>
</gene>
<evidence type="ECO:0000313" key="3">
    <source>
        <dbReference type="Proteomes" id="UP000004810"/>
    </source>
</evidence>
<dbReference type="Proteomes" id="UP000004810">
    <property type="component" value="Unassembled WGS sequence"/>
</dbReference>
<evidence type="ECO:0000259" key="1">
    <source>
        <dbReference type="Pfam" id="PF24934"/>
    </source>
</evidence>
<evidence type="ECO:0000313" key="2">
    <source>
        <dbReference type="EMBL" id="EJW78761.1"/>
    </source>
</evidence>
<feature type="non-terminal residue" evidence="2">
    <location>
        <position position="1"/>
    </location>
</feature>
<dbReference type="EMBL" id="ADBV01006213">
    <property type="protein sequence ID" value="EJW78761.1"/>
    <property type="molecule type" value="Genomic_DNA"/>
</dbReference>
<reference evidence="3" key="1">
    <citation type="submission" date="2012-08" db="EMBL/GenBank/DDBJ databases">
        <title>The Genome Sequence of Wuchereria bancrofti.</title>
        <authorList>
            <person name="Nutman T.B."/>
            <person name="Fink D.L."/>
            <person name="Russ C."/>
            <person name="Young S."/>
            <person name="Zeng Q."/>
            <person name="Koehrsen M."/>
            <person name="Alvarado L."/>
            <person name="Berlin A."/>
            <person name="Chapman S.B."/>
            <person name="Chen Z."/>
            <person name="Freedman E."/>
            <person name="Gellesch M."/>
            <person name="Goldberg J."/>
            <person name="Griggs A."/>
            <person name="Gujja S."/>
            <person name="Heilman E.R."/>
            <person name="Heiman D."/>
            <person name="Hepburn T."/>
            <person name="Howarth C."/>
            <person name="Jen D."/>
            <person name="Larson L."/>
            <person name="Lewis B."/>
            <person name="Mehta T."/>
            <person name="Park D."/>
            <person name="Pearson M."/>
            <person name="Roberts A."/>
            <person name="Saif S."/>
            <person name="Shea T."/>
            <person name="Shenoy N."/>
            <person name="Sisk P."/>
            <person name="Stolte C."/>
            <person name="Sykes S."/>
            <person name="Walk T."/>
            <person name="White J."/>
            <person name="Yandava C."/>
            <person name="Haas B."/>
            <person name="Henn M.R."/>
            <person name="Nusbaum C."/>
            <person name="Birren B."/>
        </authorList>
    </citation>
    <scope>NUCLEOTIDE SEQUENCE [LARGE SCALE GENOMIC DNA]</scope>
    <source>
        <strain evidence="3">NA</strain>
    </source>
</reference>
<sequence>TDEIPPENSNECHDLSSLIGGIGKCFLQFLQYLSSRSFEKAKIFNFMRANLGYHSILMRGQWLDLHQ</sequence>
<accession>J9E8V8</accession>
<proteinExistence type="predicted"/>
<dbReference type="Pfam" id="PF24934">
    <property type="entry name" value="DUF7752"/>
    <property type="match status" value="1"/>
</dbReference>
<organism evidence="2 3">
    <name type="scientific">Wuchereria bancrofti</name>
    <dbReference type="NCBI Taxonomy" id="6293"/>
    <lineage>
        <taxon>Eukaryota</taxon>
        <taxon>Metazoa</taxon>
        <taxon>Ecdysozoa</taxon>
        <taxon>Nematoda</taxon>
        <taxon>Chromadorea</taxon>
        <taxon>Rhabditida</taxon>
        <taxon>Spirurina</taxon>
        <taxon>Spiruromorpha</taxon>
        <taxon>Filarioidea</taxon>
        <taxon>Onchocercidae</taxon>
        <taxon>Wuchereria</taxon>
    </lineage>
</organism>
<dbReference type="AlphaFoldDB" id="J9E8V8"/>
<comment type="caution">
    <text evidence="2">The sequence shown here is derived from an EMBL/GenBank/DDBJ whole genome shotgun (WGS) entry which is preliminary data.</text>
</comment>
<feature type="non-terminal residue" evidence="2">
    <location>
        <position position="67"/>
    </location>
</feature>
<protein>
    <recommendedName>
        <fullName evidence="1">DUF7752 domain-containing protein</fullName>
    </recommendedName>
</protein>
<feature type="domain" description="DUF7752" evidence="1">
    <location>
        <begin position="6"/>
        <end position="46"/>
    </location>
</feature>
<dbReference type="InterPro" id="IPR056654">
    <property type="entry name" value="DUF7752"/>
</dbReference>